<feature type="domain" description="Reverse transcriptase" evidence="1">
    <location>
        <begin position="364"/>
        <end position="464"/>
    </location>
</feature>
<keyword evidence="2" id="KW-0695">RNA-directed DNA polymerase</keyword>
<gene>
    <name evidence="2" type="ORF">EPI10_027318</name>
</gene>
<dbReference type="InterPro" id="IPR036691">
    <property type="entry name" value="Endo/exonu/phosph_ase_sf"/>
</dbReference>
<dbReference type="PANTHER" id="PTHR33710">
    <property type="entry name" value="BNAC02G09200D PROTEIN"/>
    <property type="match status" value="1"/>
</dbReference>
<keyword evidence="3" id="KW-1185">Reference proteome</keyword>
<evidence type="ECO:0000259" key="1">
    <source>
        <dbReference type="PROSITE" id="PS50878"/>
    </source>
</evidence>
<dbReference type="Gene3D" id="3.60.10.10">
    <property type="entry name" value="Endonuclease/exonuclease/phosphatase"/>
    <property type="match status" value="1"/>
</dbReference>
<dbReference type="InterPro" id="IPR000477">
    <property type="entry name" value="RT_dom"/>
</dbReference>
<keyword evidence="2" id="KW-0808">Transferase</keyword>
<accession>A0A5B6UZJ9</accession>
<proteinExistence type="predicted"/>
<evidence type="ECO:0000313" key="2">
    <source>
        <dbReference type="EMBL" id="KAA3460675.1"/>
    </source>
</evidence>
<dbReference type="GO" id="GO:0003964">
    <property type="term" value="F:RNA-directed DNA polymerase activity"/>
    <property type="evidence" value="ECO:0007669"/>
    <property type="project" value="UniProtKB-KW"/>
</dbReference>
<dbReference type="OrthoDB" id="411871at2759"/>
<dbReference type="SUPFAM" id="SSF56219">
    <property type="entry name" value="DNase I-like"/>
    <property type="match status" value="1"/>
</dbReference>
<dbReference type="AlphaFoldDB" id="A0A5B6UZJ9"/>
<dbReference type="PROSITE" id="PS50878">
    <property type="entry name" value="RT_POL"/>
    <property type="match status" value="1"/>
</dbReference>
<organism evidence="2 3">
    <name type="scientific">Gossypium australe</name>
    <dbReference type="NCBI Taxonomy" id="47621"/>
    <lineage>
        <taxon>Eukaryota</taxon>
        <taxon>Viridiplantae</taxon>
        <taxon>Streptophyta</taxon>
        <taxon>Embryophyta</taxon>
        <taxon>Tracheophyta</taxon>
        <taxon>Spermatophyta</taxon>
        <taxon>Magnoliopsida</taxon>
        <taxon>eudicotyledons</taxon>
        <taxon>Gunneridae</taxon>
        <taxon>Pentapetalae</taxon>
        <taxon>rosids</taxon>
        <taxon>malvids</taxon>
        <taxon>Malvales</taxon>
        <taxon>Malvaceae</taxon>
        <taxon>Malvoideae</taxon>
        <taxon>Gossypium</taxon>
    </lineage>
</organism>
<name>A0A5B6UZJ9_9ROSI</name>
<keyword evidence="2" id="KW-0548">Nucleotidyltransferase</keyword>
<evidence type="ECO:0000313" key="3">
    <source>
        <dbReference type="Proteomes" id="UP000325315"/>
    </source>
</evidence>
<protein>
    <submittedName>
        <fullName evidence="2">Reverse transcriptase</fullName>
    </submittedName>
</protein>
<comment type="caution">
    <text evidence="2">The sequence shown here is derived from an EMBL/GenBank/DDBJ whole genome shotgun (WGS) entry which is preliminary data.</text>
</comment>
<reference evidence="3" key="1">
    <citation type="journal article" date="2019" name="Plant Biotechnol. J.">
        <title>Genome sequencing of the Australian wild diploid species Gossypium australe highlights disease resistance and delayed gland morphogenesis.</title>
        <authorList>
            <person name="Cai Y."/>
            <person name="Cai X."/>
            <person name="Wang Q."/>
            <person name="Wang P."/>
            <person name="Zhang Y."/>
            <person name="Cai C."/>
            <person name="Xu Y."/>
            <person name="Wang K."/>
            <person name="Zhou Z."/>
            <person name="Wang C."/>
            <person name="Geng S."/>
            <person name="Li B."/>
            <person name="Dong Q."/>
            <person name="Hou Y."/>
            <person name="Wang H."/>
            <person name="Ai P."/>
            <person name="Liu Z."/>
            <person name="Yi F."/>
            <person name="Sun M."/>
            <person name="An G."/>
            <person name="Cheng J."/>
            <person name="Zhang Y."/>
            <person name="Shi Q."/>
            <person name="Xie Y."/>
            <person name="Shi X."/>
            <person name="Chang Y."/>
            <person name="Huang F."/>
            <person name="Chen Y."/>
            <person name="Hong S."/>
            <person name="Mi L."/>
            <person name="Sun Q."/>
            <person name="Zhang L."/>
            <person name="Zhou B."/>
            <person name="Peng R."/>
            <person name="Zhang X."/>
            <person name="Liu F."/>
        </authorList>
    </citation>
    <scope>NUCLEOTIDE SEQUENCE [LARGE SCALE GENOMIC DNA]</scope>
    <source>
        <strain evidence="3">cv. PA1801</strain>
    </source>
</reference>
<dbReference type="EMBL" id="SMMG02000009">
    <property type="protein sequence ID" value="KAA3460675.1"/>
    <property type="molecule type" value="Genomic_DNA"/>
</dbReference>
<dbReference type="Proteomes" id="UP000325315">
    <property type="component" value="Unassembled WGS sequence"/>
</dbReference>
<sequence>MEWESGDLRAFMESQLNNTERNRERDFNEILFSFEKQGRRTREERQMEAFRRALEDCELADLGFSWQWYTWERGRLASNNIRERLDRGVANPKWWDLFKNFEVNHLQHSFSDHCPLVVSTNTNDGRYNSGHSRWFRFNADWILSPTCEEHIKNIWLSSSQDVLVKLQELGRSLQGWAKSEKKSRTQHTTELNGRLRDLGECDISEDILEEITEIKIDLNLEADKEEIYWEQKARTNWLKMGDKNTAFFHNSASQRRRKNEVKGLEDEFGTLRTETMEMEEMATNYFKELFSSKGISDCSRLMDYFQPNIMEGHNRELMAEFTSDEVVLAIKSIGPLKAPGWFSCNLLSEILAYCWGEITKYCLDVLKGERNIEEVNFTSIVLIPKVSSPKQMNQFRPISLCSVIYKIISKILKNTQGAFILGRQITDNIFVAYEILHSFKKKRGAAKKGFALKLDMSKAYDRIE</sequence>
<dbReference type="PANTHER" id="PTHR33710:SF62">
    <property type="entry name" value="DUF4283 DOMAIN PROTEIN"/>
    <property type="match status" value="1"/>
</dbReference>